<reference evidence="1 2" key="1">
    <citation type="submission" date="2018-08" db="EMBL/GenBank/DDBJ databases">
        <authorList>
            <person name="Khan S.A."/>
            <person name="Jeon C.O."/>
            <person name="Chun B.H."/>
            <person name="Jeong S.E."/>
        </authorList>
    </citation>
    <scope>NUCLEOTIDE SEQUENCE [LARGE SCALE GENOMIC DNA]</scope>
    <source>
        <strain evidence="1 2">S-16</strain>
    </source>
</reference>
<dbReference type="EMBL" id="QUSW01000004">
    <property type="protein sequence ID" value="RQP23811.1"/>
    <property type="molecule type" value="Genomic_DNA"/>
</dbReference>
<evidence type="ECO:0000313" key="1">
    <source>
        <dbReference type="EMBL" id="RQP23811.1"/>
    </source>
</evidence>
<name>A0A3N7HSK9_9BURK</name>
<keyword evidence="2" id="KW-1185">Reference proteome</keyword>
<dbReference type="Proteomes" id="UP000267464">
    <property type="component" value="Unassembled WGS sequence"/>
</dbReference>
<comment type="caution">
    <text evidence="1">The sequence shown here is derived from an EMBL/GenBank/DDBJ whole genome shotgun (WGS) entry which is preliminary data.</text>
</comment>
<organism evidence="1 2">
    <name type="scientific">Piscinibacter terrae</name>
    <dbReference type="NCBI Taxonomy" id="2496871"/>
    <lineage>
        <taxon>Bacteria</taxon>
        <taxon>Pseudomonadati</taxon>
        <taxon>Pseudomonadota</taxon>
        <taxon>Betaproteobacteria</taxon>
        <taxon>Burkholderiales</taxon>
        <taxon>Sphaerotilaceae</taxon>
        <taxon>Piscinibacter</taxon>
    </lineage>
</organism>
<dbReference type="AlphaFoldDB" id="A0A3N7HSK9"/>
<accession>A0A3N7HSK9</accession>
<gene>
    <name evidence="1" type="ORF">DZC73_16975</name>
</gene>
<evidence type="ECO:0000313" key="2">
    <source>
        <dbReference type="Proteomes" id="UP000267464"/>
    </source>
</evidence>
<protein>
    <submittedName>
        <fullName evidence="1">Uncharacterized protein</fullName>
    </submittedName>
</protein>
<reference evidence="1 2" key="2">
    <citation type="submission" date="2018-12" db="EMBL/GenBank/DDBJ databases">
        <title>Rhizobacter gummiphilus sp. nov., a rubber-degrading bacterium isolated from the soil of a botanical garden in Japan.</title>
        <authorList>
            <person name="Shunsuke S.S."/>
        </authorList>
    </citation>
    <scope>NUCLEOTIDE SEQUENCE [LARGE SCALE GENOMIC DNA]</scope>
    <source>
        <strain evidence="1 2">S-16</strain>
    </source>
</reference>
<dbReference type="OrthoDB" id="8451820at2"/>
<sequence length="132" mass="14950">MSAVISPTWPWAPNLAPEWLKQSFNNGWTFGNIIQVTNQNSSAPEVEREVVSEHSYGRQIGRLMDAVVALSEKVPGAGKDERVSDLVALAKDIEAIKEAARRRRLTELLEELKSLKQHDRAEWDRLMKAVRD</sequence>
<proteinExistence type="predicted"/>
<dbReference type="RefSeq" id="WP_124541541.1">
    <property type="nucleotide sequence ID" value="NZ_QUSW01000004.1"/>
</dbReference>